<name>A0A645DUS1_9ZZZZ</name>
<dbReference type="EMBL" id="VSSQ01039283">
    <property type="protein sequence ID" value="MPM92333.1"/>
    <property type="molecule type" value="Genomic_DNA"/>
</dbReference>
<organism evidence="1">
    <name type="scientific">bioreactor metagenome</name>
    <dbReference type="NCBI Taxonomy" id="1076179"/>
    <lineage>
        <taxon>unclassified sequences</taxon>
        <taxon>metagenomes</taxon>
        <taxon>ecological metagenomes</taxon>
    </lineage>
</organism>
<dbReference type="SUPFAM" id="SSF52540">
    <property type="entry name" value="P-loop containing nucleoside triphosphate hydrolases"/>
    <property type="match status" value="1"/>
</dbReference>
<dbReference type="AlphaFoldDB" id="A0A645DUS1"/>
<reference evidence="1" key="1">
    <citation type="submission" date="2019-08" db="EMBL/GenBank/DDBJ databases">
        <authorList>
            <person name="Kucharzyk K."/>
            <person name="Murdoch R.W."/>
            <person name="Higgins S."/>
            <person name="Loffler F."/>
        </authorList>
    </citation>
    <scope>NUCLEOTIDE SEQUENCE</scope>
</reference>
<proteinExistence type="predicted"/>
<sequence length="67" mass="7400">MQRNYISGIRLKTPVDKASYLNNLPKVQYLSPLNALEFASVVTFLVGENGMGKSTLLETIAAAKTRR</sequence>
<accession>A0A645DUS1</accession>
<protein>
    <recommendedName>
        <fullName evidence="2">Rad50/SbcC-type AAA domain-containing protein</fullName>
    </recommendedName>
</protein>
<comment type="caution">
    <text evidence="1">The sequence shown here is derived from an EMBL/GenBank/DDBJ whole genome shotgun (WGS) entry which is preliminary data.</text>
</comment>
<dbReference type="InterPro" id="IPR027417">
    <property type="entry name" value="P-loop_NTPase"/>
</dbReference>
<gene>
    <name evidence="1" type="ORF">SDC9_139468</name>
</gene>
<evidence type="ECO:0000313" key="1">
    <source>
        <dbReference type="EMBL" id="MPM92333.1"/>
    </source>
</evidence>
<evidence type="ECO:0008006" key="2">
    <source>
        <dbReference type="Google" id="ProtNLM"/>
    </source>
</evidence>
<dbReference type="Gene3D" id="3.40.50.300">
    <property type="entry name" value="P-loop containing nucleotide triphosphate hydrolases"/>
    <property type="match status" value="1"/>
</dbReference>